<evidence type="ECO:0000256" key="1">
    <source>
        <dbReference type="SAM" id="MobiDB-lite"/>
    </source>
</evidence>
<dbReference type="EMBL" id="VFLP01000069">
    <property type="protein sequence ID" value="TRX89372.1"/>
    <property type="molecule type" value="Genomic_DNA"/>
</dbReference>
<gene>
    <name evidence="2" type="ORF">FHL15_009809</name>
</gene>
<dbReference type="Gene3D" id="2.60.120.620">
    <property type="entry name" value="q2cbj1_9rhob like domain"/>
    <property type="match status" value="1"/>
</dbReference>
<feature type="region of interest" description="Disordered" evidence="1">
    <location>
        <begin position="871"/>
        <end position="895"/>
    </location>
</feature>
<organism evidence="2 3">
    <name type="scientific">Xylaria flabelliformis</name>
    <dbReference type="NCBI Taxonomy" id="2512241"/>
    <lineage>
        <taxon>Eukaryota</taxon>
        <taxon>Fungi</taxon>
        <taxon>Dikarya</taxon>
        <taxon>Ascomycota</taxon>
        <taxon>Pezizomycotina</taxon>
        <taxon>Sordariomycetes</taxon>
        <taxon>Xylariomycetidae</taxon>
        <taxon>Xylariales</taxon>
        <taxon>Xylariaceae</taxon>
        <taxon>Xylaria</taxon>
    </lineage>
</organism>
<accession>A0A553HN37</accession>
<keyword evidence="3" id="KW-1185">Reference proteome</keyword>
<dbReference type="PANTHER" id="PTHR33099:SF13">
    <property type="entry name" value="F-BOX DOMAIN-CONTAINING PROTEIN-RELATED"/>
    <property type="match status" value="1"/>
</dbReference>
<comment type="caution">
    <text evidence="2">The sequence shown here is derived from an EMBL/GenBank/DDBJ whole genome shotgun (WGS) entry which is preliminary data.</text>
</comment>
<dbReference type="Proteomes" id="UP000319160">
    <property type="component" value="Unassembled WGS sequence"/>
</dbReference>
<dbReference type="AlphaFoldDB" id="A0A553HN37"/>
<evidence type="ECO:0000313" key="2">
    <source>
        <dbReference type="EMBL" id="TRX89372.1"/>
    </source>
</evidence>
<sequence length="895" mass="101538">MEEEAPSTNSADKDQASSCCWDELASSLYAVKSPESFSYIKTYPCAVNPVIQVHEDIIALPLTGHGAEIIKQADKNANVQNGTQVALDEGINSVWKLDAKKFNLLNPDWSSFLRTGLDDACEGLGITESVDIQPYELLLCEQGGFYQWRHKMRETMRMVAMLAIYLPSAHQGGEIRLRYGGKRCTFDTSKSSMFTTRALAWSSNAAYDEEKLLSGRRLMLIYKIVDKSATENSSSHIDQPIEIVGRALHQCATKVPNFSAKIYLLDYHYPRVELILDKLKGHDRAVGDALNELCAGHGLHFFLGRLDTQRTTLGSSATDSGTCESLFSVELLDGFHGVHIAKNVLFTKDQLINDPHRDGRVADISPSFRGRLSRGAAAIICPTIHLPSYLYPPQNANFHNIILVVLRDIVYKPSAQGHPGDYLRVLREMVDSTHFPELSPGTFSKVLKWAWGKRYVSLFWKIISREIGLRVDPERMSAIAHIINADILENADIAQIQWDRYFSGVFCHTQDFKNVTLNLEIVQNRIRDDLKLSFEGWKKPIQQHIFRKKLSLNLGDVDYLLHSVMPAKESLDWVLNCIVPALRAQDRRDLLRMCICLLLERRENGSLANAKEIADKIILYTYRTAALETVDFDGEAYLSSLAKGFRDLIGSCLHAGLKTAVIMLLDASWTNIAPQHANPGALPLKECSANIKEFLQDLGGLLKDHNFPYISSTKEIFKLLIRRYVYAEAPTYPEKLPGWTHKLRGCGCEICLELDKFLQSEFLIKTEFSVGDTSHLKSRLPRDVFRFVHKPTEQRADLRVYWVYKIKGKEFQQDAESYNEQVLEFEKYFEALRNDYMQGLFGEADYRHLIMLEKVQNSEGQKQLKVAAAAARKKGLRMPPLSDSDDERSKKRRLK</sequence>
<name>A0A553HN37_9PEZI</name>
<proteinExistence type="predicted"/>
<protein>
    <submittedName>
        <fullName evidence="2">Uncharacterized protein</fullName>
    </submittedName>
</protein>
<dbReference type="OrthoDB" id="27483at2759"/>
<reference evidence="3" key="1">
    <citation type="submission" date="2019-06" db="EMBL/GenBank/DDBJ databases">
        <title>Draft genome sequence of the griseofulvin-producing fungus Xylaria cubensis strain G536.</title>
        <authorList>
            <person name="Mead M.E."/>
            <person name="Raja H.A."/>
            <person name="Steenwyk J.L."/>
            <person name="Knowles S.L."/>
            <person name="Oberlies N.H."/>
            <person name="Rokas A."/>
        </authorList>
    </citation>
    <scope>NUCLEOTIDE SEQUENCE [LARGE SCALE GENOMIC DNA]</scope>
    <source>
        <strain evidence="3">G536</strain>
    </source>
</reference>
<dbReference type="PANTHER" id="PTHR33099">
    <property type="entry name" value="FE2OG DIOXYGENASE DOMAIN-CONTAINING PROTEIN"/>
    <property type="match status" value="1"/>
</dbReference>
<evidence type="ECO:0000313" key="3">
    <source>
        <dbReference type="Proteomes" id="UP000319160"/>
    </source>
</evidence>